<feature type="domain" description="Helicase C-terminal" evidence="10">
    <location>
        <begin position="481"/>
        <end position="634"/>
    </location>
</feature>
<dbReference type="Pfam" id="PF19833">
    <property type="entry name" value="RecG_dom3_C"/>
    <property type="match status" value="1"/>
</dbReference>
<accession>A0A2M8EYS8</accession>
<dbReference type="GO" id="GO:0003677">
    <property type="term" value="F:DNA binding"/>
    <property type="evidence" value="ECO:0007669"/>
    <property type="project" value="UniProtKB-KW"/>
</dbReference>
<keyword evidence="7" id="KW-0234">DNA repair</keyword>
<dbReference type="NCBIfam" id="NF008165">
    <property type="entry name" value="PRK10917.1-3"/>
    <property type="match status" value="1"/>
</dbReference>
<proteinExistence type="predicted"/>
<dbReference type="Pfam" id="PF00271">
    <property type="entry name" value="Helicase_C"/>
    <property type="match status" value="1"/>
</dbReference>
<dbReference type="Gene3D" id="2.40.50.140">
    <property type="entry name" value="Nucleic acid-binding proteins"/>
    <property type="match status" value="1"/>
</dbReference>
<feature type="domain" description="Helicase ATP-binding" evidence="9">
    <location>
        <begin position="291"/>
        <end position="447"/>
    </location>
</feature>
<dbReference type="EMBL" id="PFSC01000105">
    <property type="protein sequence ID" value="PJC31778.1"/>
    <property type="molecule type" value="Genomic_DNA"/>
</dbReference>
<dbReference type="AlphaFoldDB" id="A0A2M8EYS8"/>
<keyword evidence="3" id="KW-0378">Hydrolase</keyword>
<comment type="caution">
    <text evidence="11">The sequence shown here is derived from an EMBL/GenBank/DDBJ whole genome shotgun (WGS) entry which is preliminary data.</text>
</comment>
<dbReference type="PANTHER" id="PTHR47964">
    <property type="entry name" value="ATP-DEPENDENT DNA HELICASE HOMOLOG RECG, CHLOROPLASTIC"/>
    <property type="match status" value="1"/>
</dbReference>
<dbReference type="SUPFAM" id="SSF52540">
    <property type="entry name" value="P-loop containing nucleoside triphosphate hydrolases"/>
    <property type="match status" value="2"/>
</dbReference>
<evidence type="ECO:0000256" key="1">
    <source>
        <dbReference type="ARBA" id="ARBA00022741"/>
    </source>
</evidence>
<evidence type="ECO:0000256" key="5">
    <source>
        <dbReference type="ARBA" id="ARBA00022840"/>
    </source>
</evidence>
<evidence type="ECO:0000259" key="9">
    <source>
        <dbReference type="PROSITE" id="PS51192"/>
    </source>
</evidence>
<name>A0A2M8EYS8_9BACT</name>
<dbReference type="PROSITE" id="PS51194">
    <property type="entry name" value="HELICASE_CTER"/>
    <property type="match status" value="1"/>
</dbReference>
<evidence type="ECO:0000256" key="8">
    <source>
        <dbReference type="ARBA" id="ARBA00049819"/>
    </source>
</evidence>
<dbReference type="NCBIfam" id="NF008168">
    <property type="entry name" value="PRK10917.2-2"/>
    <property type="match status" value="1"/>
</dbReference>
<evidence type="ECO:0000313" key="12">
    <source>
        <dbReference type="Proteomes" id="UP000231383"/>
    </source>
</evidence>
<dbReference type="GO" id="GO:0006281">
    <property type="term" value="P:DNA repair"/>
    <property type="evidence" value="ECO:0007669"/>
    <property type="project" value="UniProtKB-KW"/>
</dbReference>
<dbReference type="InterPro" id="IPR011545">
    <property type="entry name" value="DEAD/DEAH_box_helicase_dom"/>
</dbReference>
<dbReference type="Proteomes" id="UP000231383">
    <property type="component" value="Unassembled WGS sequence"/>
</dbReference>
<protein>
    <recommendedName>
        <fullName evidence="8">Probable DNA 3'-5' helicase RecG</fullName>
    </recommendedName>
</protein>
<keyword evidence="2" id="KW-0227">DNA damage</keyword>
<dbReference type="InterPro" id="IPR001650">
    <property type="entry name" value="Helicase_C-like"/>
</dbReference>
<dbReference type="SMART" id="SM00487">
    <property type="entry name" value="DEXDc"/>
    <property type="match status" value="1"/>
</dbReference>
<keyword evidence="4 11" id="KW-0347">Helicase</keyword>
<evidence type="ECO:0000256" key="2">
    <source>
        <dbReference type="ARBA" id="ARBA00022763"/>
    </source>
</evidence>
<evidence type="ECO:0000256" key="6">
    <source>
        <dbReference type="ARBA" id="ARBA00023125"/>
    </source>
</evidence>
<dbReference type="InterPro" id="IPR027417">
    <property type="entry name" value="P-loop_NTPase"/>
</dbReference>
<evidence type="ECO:0000256" key="7">
    <source>
        <dbReference type="ARBA" id="ARBA00023204"/>
    </source>
</evidence>
<keyword evidence="1" id="KW-0547">Nucleotide-binding</keyword>
<dbReference type="InterPro" id="IPR033454">
    <property type="entry name" value="RecG_wedge"/>
</dbReference>
<dbReference type="GO" id="GO:0003678">
    <property type="term" value="F:DNA helicase activity"/>
    <property type="evidence" value="ECO:0007669"/>
    <property type="project" value="TreeGrafter"/>
</dbReference>
<keyword evidence="6" id="KW-0238">DNA-binding</keyword>
<dbReference type="PANTHER" id="PTHR47964:SF1">
    <property type="entry name" value="ATP-DEPENDENT DNA HELICASE HOMOLOG RECG, CHLOROPLASTIC"/>
    <property type="match status" value="1"/>
</dbReference>
<dbReference type="Gene3D" id="3.40.50.300">
    <property type="entry name" value="P-loop containing nucleotide triphosphate hydrolases"/>
    <property type="match status" value="2"/>
</dbReference>
<sequence length="695" mass="78279">MIQTPEQVDLILLALPIETLPKTAPRTISRLQATGIKTYGDLLEYYPFRYNDFSITSQIGNVQAGETVTVRGNLESIKTVPTRKRITIQKAVLRDETGVIELVWYNQGYLTNTLTPGSVVSVSGVVESQGKKKSMKPMEYELLATADSKTKHTGRIVPVYPTIYGLSSKTILEKIFFVLDLLSHANESIELIPEDILKEHGLMGLQKAYETIHQPTTMREVSEARRRLGFNELFIRILSSKMIKERWSKEQTTAPIKLTSDDKKRVQEFIKNLPFVLTDAQKRVTEEVLEDIQKTVAMNRFLQGDVGSGKTVVATIAAYATHLQKRQTLIMAPTEILALQHFATISALTKNTDLKVALQTGAHKDITSQKKAGEYDLIVGTHALISAKYDFRDVALVIIDEQHRFGVKQRALLKKKGINPHLLSMTATPIPRTVTLTLYSELDLSVIDELPVGRKAIKTYLTPTAKRADGYRWIEKQIKEEKTQAYIICPLIETSEKESMSSIKAVKAEYEHLKKNIFPMLKVGLLHGRMKAKEKEQTMAEFNAHTYDILVSTSVVEVGVDVPNATIMLIEGSERYGLAQLHQLRGRVGRAEKQSYCLLFTTSNNYNPSRLRFFAKTHSGLKLSEFDLKTRGPGEIYGTQQHGYSDLKIADLSDTNQVFSAKKAVDQLLKNYSVDELPKLNAIMRSYQINLIEKN</sequence>
<evidence type="ECO:0000313" key="11">
    <source>
        <dbReference type="EMBL" id="PJC31778.1"/>
    </source>
</evidence>
<dbReference type="PROSITE" id="PS51192">
    <property type="entry name" value="HELICASE_ATP_BIND_1"/>
    <property type="match status" value="1"/>
</dbReference>
<dbReference type="InterPro" id="IPR014001">
    <property type="entry name" value="Helicase_ATP-bd"/>
</dbReference>
<keyword evidence="5" id="KW-0067">ATP-binding</keyword>
<dbReference type="InterPro" id="IPR012340">
    <property type="entry name" value="NA-bd_OB-fold"/>
</dbReference>
<evidence type="ECO:0000256" key="3">
    <source>
        <dbReference type="ARBA" id="ARBA00022801"/>
    </source>
</evidence>
<evidence type="ECO:0000256" key="4">
    <source>
        <dbReference type="ARBA" id="ARBA00022806"/>
    </source>
</evidence>
<dbReference type="InterPro" id="IPR047112">
    <property type="entry name" value="RecG/Mfd"/>
</dbReference>
<dbReference type="SMART" id="SM00490">
    <property type="entry name" value="HELICc"/>
    <property type="match status" value="1"/>
</dbReference>
<dbReference type="SUPFAM" id="SSF50249">
    <property type="entry name" value="Nucleic acid-binding proteins"/>
    <property type="match status" value="1"/>
</dbReference>
<reference evidence="12" key="1">
    <citation type="submission" date="2017-09" db="EMBL/GenBank/DDBJ databases">
        <title>Depth-based differentiation of microbial function through sediment-hosted aquifers and enrichment of novel symbionts in the deep terrestrial subsurface.</title>
        <authorList>
            <person name="Probst A.J."/>
            <person name="Ladd B."/>
            <person name="Jarett J.K."/>
            <person name="Geller-Mcgrath D.E."/>
            <person name="Sieber C.M.K."/>
            <person name="Emerson J.B."/>
            <person name="Anantharaman K."/>
            <person name="Thomas B.C."/>
            <person name="Malmstrom R."/>
            <person name="Stieglmeier M."/>
            <person name="Klingl A."/>
            <person name="Woyke T."/>
            <person name="Ryan C.M."/>
            <person name="Banfield J.F."/>
        </authorList>
    </citation>
    <scope>NUCLEOTIDE SEQUENCE [LARGE SCALE GENOMIC DNA]</scope>
</reference>
<dbReference type="InterPro" id="IPR045562">
    <property type="entry name" value="RecG_dom3_C"/>
</dbReference>
<dbReference type="GO" id="GO:0016787">
    <property type="term" value="F:hydrolase activity"/>
    <property type="evidence" value="ECO:0007669"/>
    <property type="project" value="UniProtKB-KW"/>
</dbReference>
<dbReference type="Pfam" id="PF00270">
    <property type="entry name" value="DEAD"/>
    <property type="match status" value="1"/>
</dbReference>
<organism evidence="11 12">
    <name type="scientific">Candidatus Roizmanbacteria bacterium CG_4_9_14_0_2_um_filter_39_13</name>
    <dbReference type="NCBI Taxonomy" id="1974839"/>
    <lineage>
        <taxon>Bacteria</taxon>
        <taxon>Candidatus Roizmaniibacteriota</taxon>
    </lineage>
</organism>
<gene>
    <name evidence="11" type="ORF">CO051_03795</name>
</gene>
<evidence type="ECO:0000259" key="10">
    <source>
        <dbReference type="PROSITE" id="PS51194"/>
    </source>
</evidence>
<dbReference type="GO" id="GO:0005524">
    <property type="term" value="F:ATP binding"/>
    <property type="evidence" value="ECO:0007669"/>
    <property type="project" value="UniProtKB-KW"/>
</dbReference>
<dbReference type="Pfam" id="PF17191">
    <property type="entry name" value="RecG_wedge"/>
    <property type="match status" value="1"/>
</dbReference>